<name>A0A5C5ZH01_9BACT</name>
<evidence type="ECO:0000313" key="2">
    <source>
        <dbReference type="Proteomes" id="UP000316213"/>
    </source>
</evidence>
<reference evidence="1 2" key="1">
    <citation type="submission" date="2019-02" db="EMBL/GenBank/DDBJ databases">
        <title>Deep-cultivation of Planctomycetes and their phenomic and genomic characterization uncovers novel biology.</title>
        <authorList>
            <person name="Wiegand S."/>
            <person name="Jogler M."/>
            <person name="Boedeker C."/>
            <person name="Pinto D."/>
            <person name="Vollmers J."/>
            <person name="Rivas-Marin E."/>
            <person name="Kohn T."/>
            <person name="Peeters S.H."/>
            <person name="Heuer A."/>
            <person name="Rast P."/>
            <person name="Oberbeckmann S."/>
            <person name="Bunk B."/>
            <person name="Jeske O."/>
            <person name="Meyerdierks A."/>
            <person name="Storesund J.E."/>
            <person name="Kallscheuer N."/>
            <person name="Luecker S."/>
            <person name="Lage O.M."/>
            <person name="Pohl T."/>
            <person name="Merkel B.J."/>
            <person name="Hornburger P."/>
            <person name="Mueller R.-W."/>
            <person name="Bruemmer F."/>
            <person name="Labrenz M."/>
            <person name="Spormann A.M."/>
            <person name="Op Den Camp H."/>
            <person name="Overmann J."/>
            <person name="Amann R."/>
            <person name="Jetten M.S.M."/>
            <person name="Mascher T."/>
            <person name="Medema M.H."/>
            <person name="Devos D.P."/>
            <person name="Kaster A.-K."/>
            <person name="Ovreas L."/>
            <person name="Rohde M."/>
            <person name="Galperin M.Y."/>
            <person name="Jogler C."/>
        </authorList>
    </citation>
    <scope>NUCLEOTIDE SEQUENCE [LARGE SCALE GENOMIC DNA]</scope>
    <source>
        <strain evidence="1 2">Pla100</strain>
    </source>
</reference>
<dbReference type="AlphaFoldDB" id="A0A5C5ZH01"/>
<accession>A0A5C5ZH01</accession>
<evidence type="ECO:0000313" key="1">
    <source>
        <dbReference type="EMBL" id="TWT86438.1"/>
    </source>
</evidence>
<organism evidence="1 2">
    <name type="scientific">Neorhodopirellula pilleata</name>
    <dbReference type="NCBI Taxonomy" id="2714738"/>
    <lineage>
        <taxon>Bacteria</taxon>
        <taxon>Pseudomonadati</taxon>
        <taxon>Planctomycetota</taxon>
        <taxon>Planctomycetia</taxon>
        <taxon>Pirellulales</taxon>
        <taxon>Pirellulaceae</taxon>
        <taxon>Neorhodopirellula</taxon>
    </lineage>
</organism>
<dbReference type="EMBL" id="SJPM01000033">
    <property type="protein sequence ID" value="TWT86438.1"/>
    <property type="molecule type" value="Genomic_DNA"/>
</dbReference>
<comment type="caution">
    <text evidence="1">The sequence shown here is derived from an EMBL/GenBank/DDBJ whole genome shotgun (WGS) entry which is preliminary data.</text>
</comment>
<keyword evidence="2" id="KW-1185">Reference proteome</keyword>
<dbReference type="Proteomes" id="UP000316213">
    <property type="component" value="Unassembled WGS sequence"/>
</dbReference>
<sequence>MSGPVIVGHIQNHIPKGAKRGVDTAIGVVPRDDEIGVAGVVGGPCDQIFPVRLNHDRPTFVIEAATIDIADDRTITGLKRRSIIHGVHRDRDAVAGLQVRVGWFEDHVQAVDAVRS</sequence>
<protein>
    <submittedName>
        <fullName evidence="1">Uncharacterized protein</fullName>
    </submittedName>
</protein>
<gene>
    <name evidence="1" type="ORF">Pla100_60630</name>
</gene>
<proteinExistence type="predicted"/>